<proteinExistence type="predicted"/>
<accession>A0AAD7SX69</accession>
<evidence type="ECO:0000313" key="2">
    <source>
        <dbReference type="Proteomes" id="UP001221898"/>
    </source>
</evidence>
<keyword evidence="2" id="KW-1185">Reference proteome</keyword>
<gene>
    <name evidence="1" type="ORF">AAFF_G00218360</name>
</gene>
<organism evidence="1 2">
    <name type="scientific">Aldrovandia affinis</name>
    <dbReference type="NCBI Taxonomy" id="143900"/>
    <lineage>
        <taxon>Eukaryota</taxon>
        <taxon>Metazoa</taxon>
        <taxon>Chordata</taxon>
        <taxon>Craniata</taxon>
        <taxon>Vertebrata</taxon>
        <taxon>Euteleostomi</taxon>
        <taxon>Actinopterygii</taxon>
        <taxon>Neopterygii</taxon>
        <taxon>Teleostei</taxon>
        <taxon>Notacanthiformes</taxon>
        <taxon>Halosauridae</taxon>
        <taxon>Aldrovandia</taxon>
    </lineage>
</organism>
<evidence type="ECO:0000313" key="1">
    <source>
        <dbReference type="EMBL" id="KAJ8409777.1"/>
    </source>
</evidence>
<name>A0AAD7SX69_9TELE</name>
<dbReference type="Proteomes" id="UP001221898">
    <property type="component" value="Unassembled WGS sequence"/>
</dbReference>
<dbReference type="EMBL" id="JAINUG010000029">
    <property type="protein sequence ID" value="KAJ8409777.1"/>
    <property type="molecule type" value="Genomic_DNA"/>
</dbReference>
<reference evidence="1" key="1">
    <citation type="journal article" date="2023" name="Science">
        <title>Genome structures resolve the early diversification of teleost fishes.</title>
        <authorList>
            <person name="Parey E."/>
            <person name="Louis A."/>
            <person name="Montfort J."/>
            <person name="Bouchez O."/>
            <person name="Roques C."/>
            <person name="Iampietro C."/>
            <person name="Lluch J."/>
            <person name="Castinel A."/>
            <person name="Donnadieu C."/>
            <person name="Desvignes T."/>
            <person name="Floi Bucao C."/>
            <person name="Jouanno E."/>
            <person name="Wen M."/>
            <person name="Mejri S."/>
            <person name="Dirks R."/>
            <person name="Jansen H."/>
            <person name="Henkel C."/>
            <person name="Chen W.J."/>
            <person name="Zahm M."/>
            <person name="Cabau C."/>
            <person name="Klopp C."/>
            <person name="Thompson A.W."/>
            <person name="Robinson-Rechavi M."/>
            <person name="Braasch I."/>
            <person name="Lecointre G."/>
            <person name="Bobe J."/>
            <person name="Postlethwait J.H."/>
            <person name="Berthelot C."/>
            <person name="Roest Crollius H."/>
            <person name="Guiguen Y."/>
        </authorList>
    </citation>
    <scope>NUCLEOTIDE SEQUENCE</scope>
    <source>
        <strain evidence="1">NC1722</strain>
    </source>
</reference>
<protein>
    <submittedName>
        <fullName evidence="1">Uncharacterized protein</fullName>
    </submittedName>
</protein>
<sequence>MRFVNNKEQPIAAYGRTGTAYISSSLESHDSPSQLCSSRSVFFSHPLKLTATVKRLPPERLSHLTHSCAAGLLQLGPTRHLLHRQPCPHFY</sequence>
<comment type="caution">
    <text evidence="1">The sequence shown here is derived from an EMBL/GenBank/DDBJ whole genome shotgun (WGS) entry which is preliminary data.</text>
</comment>
<dbReference type="AlphaFoldDB" id="A0AAD7SX69"/>